<evidence type="ECO:0000313" key="2">
    <source>
        <dbReference type="Proteomes" id="UP001216907"/>
    </source>
</evidence>
<comment type="caution">
    <text evidence="1">The sequence shown here is derived from an EMBL/GenBank/DDBJ whole genome shotgun (WGS) entry which is preliminary data.</text>
</comment>
<evidence type="ECO:0000313" key="1">
    <source>
        <dbReference type="EMBL" id="MDG3008521.1"/>
    </source>
</evidence>
<dbReference type="EMBL" id="JARRAG010000009">
    <property type="protein sequence ID" value="MDG3008521.1"/>
    <property type="molecule type" value="Genomic_DNA"/>
</dbReference>
<reference evidence="1 2" key="1">
    <citation type="submission" date="2023-03" db="EMBL/GenBank/DDBJ databases">
        <title>Paludisphaera mucosa sp. nov. a novel planctomycete from northern fen.</title>
        <authorList>
            <person name="Ivanova A."/>
        </authorList>
    </citation>
    <scope>NUCLEOTIDE SEQUENCE [LARGE SCALE GENOMIC DNA]</scope>
    <source>
        <strain evidence="1 2">Pla2</strain>
    </source>
</reference>
<dbReference type="RefSeq" id="WP_277864840.1">
    <property type="nucleotide sequence ID" value="NZ_JARRAG010000009.1"/>
</dbReference>
<keyword evidence="2" id="KW-1185">Reference proteome</keyword>
<accession>A0ABT6FLS6</accession>
<name>A0ABT6FLS6_9BACT</name>
<proteinExistence type="predicted"/>
<organism evidence="1 2">
    <name type="scientific">Paludisphaera mucosa</name>
    <dbReference type="NCBI Taxonomy" id="3030827"/>
    <lineage>
        <taxon>Bacteria</taxon>
        <taxon>Pseudomonadati</taxon>
        <taxon>Planctomycetota</taxon>
        <taxon>Planctomycetia</taxon>
        <taxon>Isosphaerales</taxon>
        <taxon>Isosphaeraceae</taxon>
        <taxon>Paludisphaera</taxon>
    </lineage>
</organism>
<dbReference type="Proteomes" id="UP001216907">
    <property type="component" value="Unassembled WGS sequence"/>
</dbReference>
<sequence>MKYLLAFVDVDGASIEIVGDEHGSEIVSDGMPFVPSVGDRVSFIATGDAYRVVAREFIYGGQEWAAIVTLEDARRED</sequence>
<protein>
    <submittedName>
        <fullName evidence="1">Uncharacterized protein</fullName>
    </submittedName>
</protein>
<gene>
    <name evidence="1" type="ORF">PZE19_32550</name>
</gene>